<dbReference type="Gene3D" id="3.40.710.10">
    <property type="entry name" value="DD-peptidase/beta-lactamase superfamily"/>
    <property type="match status" value="1"/>
</dbReference>
<dbReference type="EC" id="3.4.16.4" evidence="3"/>
<keyword evidence="3" id="KW-0645">Protease</keyword>
<dbReference type="AlphaFoldDB" id="A0A6I3S0S2"/>
<keyword evidence="3" id="KW-0121">Carboxypeptidase</keyword>
<dbReference type="PANTHER" id="PTHR30023:SF0">
    <property type="entry name" value="PENICILLIN-SENSITIVE CARBOXYPEPTIDASE A"/>
    <property type="match status" value="1"/>
</dbReference>
<dbReference type="SUPFAM" id="SSF56601">
    <property type="entry name" value="beta-lactamase/transpeptidase-like"/>
    <property type="match status" value="1"/>
</dbReference>
<protein>
    <submittedName>
        <fullName evidence="3">D-alanyl-D-alanine carboxypeptidase/D-alanyl-D-alanine-endopeptidase</fullName>
        <ecNumber evidence="3">3.4.16.4</ecNumber>
    </submittedName>
</protein>
<keyword evidence="2 3" id="KW-0378">Hydrolase</keyword>
<dbReference type="Pfam" id="PF02113">
    <property type="entry name" value="Peptidase_S13"/>
    <property type="match status" value="1"/>
</dbReference>
<dbReference type="RefSeq" id="WP_155165764.1">
    <property type="nucleotide sequence ID" value="NZ_DBFVHD010000073.1"/>
</dbReference>
<gene>
    <name evidence="3" type="primary">dacB</name>
    <name evidence="3" type="ORF">GMD42_07980</name>
</gene>
<dbReference type="PANTHER" id="PTHR30023">
    <property type="entry name" value="D-ALANYL-D-ALANINE CARBOXYPEPTIDASE"/>
    <property type="match status" value="1"/>
</dbReference>
<dbReference type="GO" id="GO:0009002">
    <property type="term" value="F:serine-type D-Ala-D-Ala carboxypeptidase activity"/>
    <property type="evidence" value="ECO:0007669"/>
    <property type="project" value="UniProtKB-EC"/>
</dbReference>
<reference evidence="3 4" key="1">
    <citation type="journal article" date="2019" name="Nat. Med.">
        <title>A library of human gut bacterial isolates paired with longitudinal multiomics data enables mechanistic microbiome research.</title>
        <authorList>
            <person name="Poyet M."/>
            <person name="Groussin M."/>
            <person name="Gibbons S.M."/>
            <person name="Avila-Pacheco J."/>
            <person name="Jiang X."/>
            <person name="Kearney S.M."/>
            <person name="Perrotta A.R."/>
            <person name="Berdy B."/>
            <person name="Zhao S."/>
            <person name="Lieberman T.D."/>
            <person name="Swanson P.K."/>
            <person name="Smith M."/>
            <person name="Roesemann S."/>
            <person name="Alexander J.E."/>
            <person name="Rich S.A."/>
            <person name="Livny J."/>
            <person name="Vlamakis H."/>
            <person name="Clish C."/>
            <person name="Bullock K."/>
            <person name="Deik A."/>
            <person name="Scott J."/>
            <person name="Pierce K.A."/>
            <person name="Xavier R.J."/>
            <person name="Alm E.J."/>
        </authorList>
    </citation>
    <scope>NUCLEOTIDE SEQUENCE [LARGE SCALE GENOMIC DNA]</scope>
    <source>
        <strain evidence="3 4">BIOML-A2</strain>
    </source>
</reference>
<name>A0A6I3S0S2_9BURK</name>
<dbReference type="PRINTS" id="PR00922">
    <property type="entry name" value="DADACBPTASE3"/>
</dbReference>
<organism evidence="3 4">
    <name type="scientific">Parasutterella excrementihominis</name>
    <dbReference type="NCBI Taxonomy" id="487175"/>
    <lineage>
        <taxon>Bacteria</taxon>
        <taxon>Pseudomonadati</taxon>
        <taxon>Pseudomonadota</taxon>
        <taxon>Betaproteobacteria</taxon>
        <taxon>Burkholderiales</taxon>
        <taxon>Sutterellaceae</taxon>
        <taxon>Parasutterella</taxon>
    </lineage>
</organism>
<evidence type="ECO:0000313" key="3">
    <source>
        <dbReference type="EMBL" id="MTU43563.1"/>
    </source>
</evidence>
<dbReference type="GO" id="GO:0006508">
    <property type="term" value="P:proteolysis"/>
    <property type="evidence" value="ECO:0007669"/>
    <property type="project" value="InterPro"/>
</dbReference>
<dbReference type="InterPro" id="IPR012338">
    <property type="entry name" value="Beta-lactam/transpept-like"/>
</dbReference>
<comment type="similarity">
    <text evidence="1">Belongs to the peptidase S13 family.</text>
</comment>
<proteinExistence type="inferred from homology"/>
<sequence length="492" mass="53734">MSRKNGIFARVCFVRIKVVKFSVVALSFFIFFSPAGQAASKKSAPSLPAPIQKALNSCKVPKGDFSLSVIPLSDKGTTLKFNGTAPRVPASSAKVITSAAALQLLGPAKVWTTRFISAEEPDKNGVLSGDLYLVGHGAPSMTIERFWLLVDNLRARGVKEIKGNIIADRSHFDVAPHDPFAFDGEGNRPYNLGPDALMVNSRSFFIKIRPDKEAGVAYLYPEPRIAGVKLPESIPLSKEGCGAWRKQINPDFSNPLKPAFKGKFPLKCGPKDYFYTSLSADQYLQVVFADMWKKAGGTWKGKVVQGKLPEDSDDYKVLASSYSEPLTKLVYNMNKYSDNIIARQLFLALANTQKDEPKNLEGARAAVYEWAASLRIPASSLKIDNGSGLSRTTAVSTDAFVTVLKHMWNSPQMPEFVSSLPISGVDGTMRKRHVAQGNAHIKTGYIQNVRSIAGYVQTKSGERYAVAAIVNGPSAINSIPVMDAVICWVYDR</sequence>
<comment type="caution">
    <text evidence="3">The sequence shown here is derived from an EMBL/GenBank/DDBJ whole genome shotgun (WGS) entry which is preliminary data.</text>
</comment>
<accession>A0A6I3S0S2</accession>
<evidence type="ECO:0000313" key="4">
    <source>
        <dbReference type="Proteomes" id="UP000462362"/>
    </source>
</evidence>
<dbReference type="Gene3D" id="3.50.80.20">
    <property type="entry name" value="D-Ala-D-Ala carboxypeptidase C, peptidase S13"/>
    <property type="match status" value="1"/>
</dbReference>
<dbReference type="InterPro" id="IPR000667">
    <property type="entry name" value="Peptidase_S13"/>
</dbReference>
<dbReference type="Proteomes" id="UP000462362">
    <property type="component" value="Unassembled WGS sequence"/>
</dbReference>
<evidence type="ECO:0000256" key="2">
    <source>
        <dbReference type="ARBA" id="ARBA00022801"/>
    </source>
</evidence>
<evidence type="ECO:0000256" key="1">
    <source>
        <dbReference type="ARBA" id="ARBA00006096"/>
    </source>
</evidence>
<dbReference type="NCBIfam" id="TIGR00666">
    <property type="entry name" value="PBP4"/>
    <property type="match status" value="1"/>
</dbReference>
<dbReference type="EMBL" id="WNCL01000022">
    <property type="protein sequence ID" value="MTU43563.1"/>
    <property type="molecule type" value="Genomic_DNA"/>
</dbReference>
<dbReference type="GO" id="GO:0000270">
    <property type="term" value="P:peptidoglycan metabolic process"/>
    <property type="evidence" value="ECO:0007669"/>
    <property type="project" value="TreeGrafter"/>
</dbReference>